<evidence type="ECO:0000259" key="1">
    <source>
        <dbReference type="Pfam" id="PF25191"/>
    </source>
</evidence>
<evidence type="ECO:0000313" key="2">
    <source>
        <dbReference type="EMBL" id="VFB02963.1"/>
    </source>
</evidence>
<gene>
    <name evidence="2" type="ORF">NCTC12078_00949</name>
</gene>
<dbReference type="KEGG" id="ctai:NCTC12078_00949"/>
<dbReference type="Pfam" id="PF25191">
    <property type="entry name" value="DUF7832"/>
    <property type="match status" value="1"/>
</dbReference>
<feature type="domain" description="DUF7832" evidence="1">
    <location>
        <begin position="3"/>
        <end position="119"/>
    </location>
</feature>
<organism evidence="2 3">
    <name type="scientific">Chryseobacterium taihuense</name>
    <dbReference type="NCBI Taxonomy" id="1141221"/>
    <lineage>
        <taxon>Bacteria</taxon>
        <taxon>Pseudomonadati</taxon>
        <taxon>Bacteroidota</taxon>
        <taxon>Flavobacteriia</taxon>
        <taxon>Flavobacteriales</taxon>
        <taxon>Weeksellaceae</taxon>
        <taxon>Chryseobacterium group</taxon>
        <taxon>Chryseobacterium</taxon>
    </lineage>
</organism>
<proteinExistence type="predicted"/>
<protein>
    <recommendedName>
        <fullName evidence="1">DUF7832 domain-containing protein</fullName>
    </recommendedName>
</protein>
<reference evidence="2 3" key="1">
    <citation type="submission" date="2019-02" db="EMBL/GenBank/DDBJ databases">
        <authorList>
            <consortium name="Pathogen Informatics"/>
        </authorList>
    </citation>
    <scope>NUCLEOTIDE SEQUENCE [LARGE SCALE GENOMIC DNA]</scope>
    <source>
        <strain evidence="2 3">3012STDY6944375</strain>
    </source>
</reference>
<evidence type="ECO:0000313" key="3">
    <source>
        <dbReference type="Proteomes" id="UP000290013"/>
    </source>
</evidence>
<sequence length="158" mass="18679">MLKYDDASWHSGENFPEDVPRKNCATHTGMFLNWCMENNFISDKLKGKAADEIEKLIRREITGAEFILTAMDGKLSESDLNHFGNSFAKDYYADDTDFGNQYSSFADDYINLFDTKAEQNGESYKSFYHIEDTHENYFLMRQMIDYRFEEWKIYKNLN</sequence>
<dbReference type="EMBL" id="LR215974">
    <property type="protein sequence ID" value="VFB02963.1"/>
    <property type="molecule type" value="Genomic_DNA"/>
</dbReference>
<accession>A0A4U8WA80</accession>
<dbReference type="InterPro" id="IPR057154">
    <property type="entry name" value="DUF7832"/>
</dbReference>
<name>A0A4U8WA80_9FLAO</name>
<dbReference type="AlphaFoldDB" id="A0A4U8WA80"/>
<dbReference type="Proteomes" id="UP000290013">
    <property type="component" value="Chromosome"/>
</dbReference>
<dbReference type="RefSeq" id="WP_130913690.1">
    <property type="nucleotide sequence ID" value="NZ_LR215974.1"/>
</dbReference>